<dbReference type="Pfam" id="PF03816">
    <property type="entry name" value="LytR_cpsA_psr"/>
    <property type="match status" value="1"/>
</dbReference>
<keyword evidence="2" id="KW-0472">Membrane</keyword>
<sequence length="344" mass="38215">MSRTLRRTVSLIIAVALIIGCAILVVQIIRFTKSAKKQFGLTPVSMFQLATDGEAMVKSDNGRVNILLLGVGGGIHEGPDLTDTIIVISFHLTKKRLALISIPRDVWSDSLKDRVNSAYHYGEAKKEGGGLTLSKIIIEDIAGVPIHYAMVIDFSQFETLIDYIGGIDVVVPAAFTDTQYPIAGKENDECGGDLTYRCRYQTLTFEKGLQHMDGSRALMYVRTRHAEGGDGNDFARGRRQQDVIIAVKTKILSLSPWYHPDMSIQLFHFFDKATKTDLTVGQLLALGKLGMGIKPEDIQKISIEPYLTQTPVDTYQRYALEPTESFEQIHGFIQMSLEESQSPK</sequence>
<keyword evidence="2" id="KW-0812">Transmembrane</keyword>
<gene>
    <name evidence="4" type="ORF">UW22_C0009G0021</name>
</gene>
<dbReference type="InterPro" id="IPR004474">
    <property type="entry name" value="LytR_CpsA_psr"/>
</dbReference>
<dbReference type="PANTHER" id="PTHR33392:SF6">
    <property type="entry name" value="POLYISOPRENYL-TEICHOIC ACID--PEPTIDOGLYCAN TEICHOIC ACID TRANSFERASE TAGU"/>
    <property type="match status" value="1"/>
</dbReference>
<organism evidence="4 5">
    <name type="scientific">Candidatus Gottesmanbacteria bacterium GW2011_GWB1_44_11c</name>
    <dbReference type="NCBI Taxonomy" id="1618447"/>
    <lineage>
        <taxon>Bacteria</taxon>
        <taxon>Candidatus Gottesmaniibacteriota</taxon>
    </lineage>
</organism>
<feature type="transmembrane region" description="Helical" evidence="2">
    <location>
        <begin position="9"/>
        <end position="29"/>
    </location>
</feature>
<evidence type="ECO:0000256" key="2">
    <source>
        <dbReference type="SAM" id="Phobius"/>
    </source>
</evidence>
<dbReference type="PROSITE" id="PS51257">
    <property type="entry name" value="PROKAR_LIPOPROTEIN"/>
    <property type="match status" value="1"/>
</dbReference>
<comment type="caution">
    <text evidence="4">The sequence shown here is derived from an EMBL/GenBank/DDBJ whole genome shotgun (WGS) entry which is preliminary data.</text>
</comment>
<accession>A0A0G1GVG4</accession>
<dbReference type="Gene3D" id="3.40.630.190">
    <property type="entry name" value="LCP protein"/>
    <property type="match status" value="1"/>
</dbReference>
<protein>
    <submittedName>
        <fullName evidence="4">Cell envelope-related transcriptional attenuator</fullName>
    </submittedName>
</protein>
<dbReference type="AlphaFoldDB" id="A0A0G1GVG4"/>
<evidence type="ECO:0000313" key="5">
    <source>
        <dbReference type="Proteomes" id="UP000034617"/>
    </source>
</evidence>
<dbReference type="PANTHER" id="PTHR33392">
    <property type="entry name" value="POLYISOPRENYL-TEICHOIC ACID--PEPTIDOGLYCAN TEICHOIC ACID TRANSFERASE TAGU"/>
    <property type="match status" value="1"/>
</dbReference>
<evidence type="ECO:0000259" key="3">
    <source>
        <dbReference type="Pfam" id="PF03816"/>
    </source>
</evidence>
<dbReference type="InterPro" id="IPR050922">
    <property type="entry name" value="LytR/CpsA/Psr_CW_biosynth"/>
</dbReference>
<feature type="domain" description="Cell envelope-related transcriptional attenuator" evidence="3">
    <location>
        <begin position="82"/>
        <end position="251"/>
    </location>
</feature>
<evidence type="ECO:0000313" key="4">
    <source>
        <dbReference type="EMBL" id="KKT38615.1"/>
    </source>
</evidence>
<name>A0A0G1GVG4_9BACT</name>
<dbReference type="Proteomes" id="UP000034617">
    <property type="component" value="Unassembled WGS sequence"/>
</dbReference>
<proteinExistence type="inferred from homology"/>
<keyword evidence="2" id="KW-1133">Transmembrane helix</keyword>
<evidence type="ECO:0000256" key="1">
    <source>
        <dbReference type="ARBA" id="ARBA00006068"/>
    </source>
</evidence>
<dbReference type="EMBL" id="LCHM01000009">
    <property type="protein sequence ID" value="KKT38615.1"/>
    <property type="molecule type" value="Genomic_DNA"/>
</dbReference>
<reference evidence="4 5" key="1">
    <citation type="journal article" date="2015" name="Nature">
        <title>rRNA introns, odd ribosomes, and small enigmatic genomes across a large radiation of phyla.</title>
        <authorList>
            <person name="Brown C.T."/>
            <person name="Hug L.A."/>
            <person name="Thomas B.C."/>
            <person name="Sharon I."/>
            <person name="Castelle C.J."/>
            <person name="Singh A."/>
            <person name="Wilkins M.J."/>
            <person name="Williams K.H."/>
            <person name="Banfield J.F."/>
        </authorList>
    </citation>
    <scope>NUCLEOTIDE SEQUENCE [LARGE SCALE GENOMIC DNA]</scope>
</reference>
<comment type="similarity">
    <text evidence="1">Belongs to the LytR/CpsA/Psr (LCP) family.</text>
</comment>